<gene>
    <name evidence="2" type="ORF">LOD99_11987</name>
</gene>
<proteinExistence type="predicted"/>
<keyword evidence="1" id="KW-0812">Transmembrane</keyword>
<keyword evidence="1" id="KW-1133">Transmembrane helix</keyword>
<reference evidence="2 3" key="1">
    <citation type="journal article" date="2023" name="BMC Biol.">
        <title>The compact genome of the sponge Oopsacas minuta (Hexactinellida) is lacking key metazoan core genes.</title>
        <authorList>
            <person name="Santini S."/>
            <person name="Schenkelaars Q."/>
            <person name="Jourda C."/>
            <person name="Duchesne M."/>
            <person name="Belahbib H."/>
            <person name="Rocher C."/>
            <person name="Selva M."/>
            <person name="Riesgo A."/>
            <person name="Vervoort M."/>
            <person name="Leys S.P."/>
            <person name="Kodjabachian L."/>
            <person name="Le Bivic A."/>
            <person name="Borchiellini C."/>
            <person name="Claverie J.M."/>
            <person name="Renard E."/>
        </authorList>
    </citation>
    <scope>NUCLEOTIDE SEQUENCE [LARGE SCALE GENOMIC DNA]</scope>
    <source>
        <strain evidence="2">SPO-2</strain>
    </source>
</reference>
<evidence type="ECO:0000256" key="1">
    <source>
        <dbReference type="SAM" id="Phobius"/>
    </source>
</evidence>
<organism evidence="2 3">
    <name type="scientific">Oopsacas minuta</name>
    <dbReference type="NCBI Taxonomy" id="111878"/>
    <lineage>
        <taxon>Eukaryota</taxon>
        <taxon>Metazoa</taxon>
        <taxon>Porifera</taxon>
        <taxon>Hexactinellida</taxon>
        <taxon>Hexasterophora</taxon>
        <taxon>Lyssacinosida</taxon>
        <taxon>Leucopsacidae</taxon>
        <taxon>Oopsacas</taxon>
    </lineage>
</organism>
<accession>A0AAV7JH30</accession>
<feature type="transmembrane region" description="Helical" evidence="1">
    <location>
        <begin position="20"/>
        <end position="49"/>
    </location>
</feature>
<evidence type="ECO:0000313" key="2">
    <source>
        <dbReference type="EMBL" id="KAI6648178.1"/>
    </source>
</evidence>
<comment type="caution">
    <text evidence="2">The sequence shown here is derived from an EMBL/GenBank/DDBJ whole genome shotgun (WGS) entry which is preliminary data.</text>
</comment>
<dbReference type="EMBL" id="JAKMXF010000332">
    <property type="protein sequence ID" value="KAI6648178.1"/>
    <property type="molecule type" value="Genomic_DNA"/>
</dbReference>
<dbReference type="Proteomes" id="UP001165289">
    <property type="component" value="Unassembled WGS sequence"/>
</dbReference>
<sequence length="89" mass="10129">MEVTLSSDNLSIYSLISLSLIDYTLIASVLSSLFLGIVISIVCMLIIIISTEHNDVSHPISGIMKYHHKYISIMRQFDIAPQQHKKEYF</sequence>
<evidence type="ECO:0000313" key="3">
    <source>
        <dbReference type="Proteomes" id="UP001165289"/>
    </source>
</evidence>
<dbReference type="AlphaFoldDB" id="A0AAV7JH30"/>
<keyword evidence="1" id="KW-0472">Membrane</keyword>
<name>A0AAV7JH30_9METZ</name>
<keyword evidence="3" id="KW-1185">Reference proteome</keyword>
<protein>
    <submittedName>
        <fullName evidence="2">Uncharacterized protein</fullName>
    </submittedName>
</protein>